<dbReference type="PROSITE" id="PS00518">
    <property type="entry name" value="ZF_RING_1"/>
    <property type="match status" value="1"/>
</dbReference>
<dbReference type="InterPro" id="IPR001841">
    <property type="entry name" value="Znf_RING"/>
</dbReference>
<dbReference type="InterPro" id="IPR017907">
    <property type="entry name" value="Znf_RING_CS"/>
</dbReference>
<feature type="compositionally biased region" description="Acidic residues" evidence="6">
    <location>
        <begin position="432"/>
        <end position="441"/>
    </location>
</feature>
<proteinExistence type="predicted"/>
<evidence type="ECO:0000256" key="5">
    <source>
        <dbReference type="PROSITE-ProRule" id="PRU00723"/>
    </source>
</evidence>
<dbReference type="InterPro" id="IPR013083">
    <property type="entry name" value="Znf_RING/FYVE/PHD"/>
</dbReference>
<evidence type="ECO:0008006" key="11">
    <source>
        <dbReference type="Google" id="ProtNLM"/>
    </source>
</evidence>
<keyword evidence="4 5" id="KW-0862">Zinc</keyword>
<feature type="region of interest" description="Disordered" evidence="6">
    <location>
        <begin position="289"/>
        <end position="365"/>
    </location>
</feature>
<dbReference type="Gene3D" id="3.30.1370.210">
    <property type="match status" value="1"/>
</dbReference>
<evidence type="ECO:0000256" key="6">
    <source>
        <dbReference type="SAM" id="MobiDB-lite"/>
    </source>
</evidence>
<evidence type="ECO:0000256" key="3">
    <source>
        <dbReference type="ARBA" id="ARBA00022771"/>
    </source>
</evidence>
<evidence type="ECO:0000259" key="8">
    <source>
        <dbReference type="PROSITE" id="PS50103"/>
    </source>
</evidence>
<dbReference type="GO" id="GO:0008270">
    <property type="term" value="F:zinc ion binding"/>
    <property type="evidence" value="ECO:0007669"/>
    <property type="project" value="UniProtKB-KW"/>
</dbReference>
<feature type="zinc finger region" description="C3H1-type" evidence="5">
    <location>
        <begin position="47"/>
        <end position="74"/>
    </location>
</feature>
<evidence type="ECO:0000313" key="9">
    <source>
        <dbReference type="EMBL" id="KAK7030649.1"/>
    </source>
</evidence>
<feature type="compositionally biased region" description="Low complexity" evidence="6">
    <location>
        <begin position="342"/>
        <end position="355"/>
    </location>
</feature>
<keyword evidence="2 5" id="KW-0479">Metal-binding</keyword>
<dbReference type="SUPFAM" id="SSF90229">
    <property type="entry name" value="CCCH zinc finger"/>
    <property type="match status" value="2"/>
</dbReference>
<evidence type="ECO:0000256" key="1">
    <source>
        <dbReference type="ARBA" id="ARBA00022679"/>
    </source>
</evidence>
<dbReference type="InterPro" id="IPR036855">
    <property type="entry name" value="Znf_CCCH_sf"/>
</dbReference>
<dbReference type="PANTHER" id="PTHR11224:SF10">
    <property type="entry name" value="IP09428P-RELATED"/>
    <property type="match status" value="1"/>
</dbReference>
<dbReference type="Proteomes" id="UP001362999">
    <property type="component" value="Unassembled WGS sequence"/>
</dbReference>
<feature type="domain" description="C3H1-type" evidence="8">
    <location>
        <begin position="13"/>
        <end position="41"/>
    </location>
</feature>
<keyword evidence="3 5" id="KW-0863">Zinc-finger</keyword>
<dbReference type="PANTHER" id="PTHR11224">
    <property type="entry name" value="MAKORIN-RELATED"/>
    <property type="match status" value="1"/>
</dbReference>
<dbReference type="AlphaFoldDB" id="A0AAW0BW38"/>
<dbReference type="Gene3D" id="3.30.40.10">
    <property type="entry name" value="Zinc/RING finger domain, C3HC4 (zinc finger)"/>
    <property type="match status" value="1"/>
</dbReference>
<feature type="compositionally biased region" description="Polar residues" evidence="6">
    <location>
        <begin position="496"/>
        <end position="510"/>
    </location>
</feature>
<evidence type="ECO:0000313" key="10">
    <source>
        <dbReference type="Proteomes" id="UP001362999"/>
    </source>
</evidence>
<feature type="compositionally biased region" description="Low complexity" evidence="6">
    <location>
        <begin position="547"/>
        <end position="558"/>
    </location>
</feature>
<dbReference type="EMBL" id="JAWWNJ010000025">
    <property type="protein sequence ID" value="KAK7030649.1"/>
    <property type="molecule type" value="Genomic_DNA"/>
</dbReference>
<evidence type="ECO:0000259" key="7">
    <source>
        <dbReference type="PROSITE" id="PS50089"/>
    </source>
</evidence>
<feature type="zinc finger region" description="C3H1-type" evidence="5">
    <location>
        <begin position="13"/>
        <end position="41"/>
    </location>
</feature>
<feature type="domain" description="RING-type" evidence="7">
    <location>
        <begin position="88"/>
        <end position="140"/>
    </location>
</feature>
<sequence>MSTASAPARPITSKSRGICKYYATDRGCFAGNSCKFLHGEAATHTPYDQAKTCRFYAAGFCKRGNECWFSHAKGKEKEQAIEEEDDLCSICFDKPVTYGLLSTGCNHIFCITCIKQWRDPATKSLDFIESGNIKCCPMCRRSAKFIIPSSQFFVEGEAKDAAMARYMDSMKRVPCKHFQKSLSSARGTPFCPFGKDCFYQHRNADGTDHVSSLGVDECMRQYASQRDAELGPSDFHRSGLMRQLENVFAESARLGLGPRMPGFPDDGPDDNTQIRRRLEILADQMLASLTRDDSHYDSDGPSDEEEDSMPPLERINPPLADDWPLPLMFDSDTDGEMPALASVSNSSDSETSSDAGDSEDNYSSTQELGDVLFERVRPFDLMFGGDIGGRGDTTDGTAFMRLQALLGSEAGPSVADSTRAVDDTTADTPSPEGDEADDESEMPPLSPLEHDPPFVTDGRGRVVWSSSSDSGTGPTQQAGSSAPCRASVSVPGAFPSDSSCRNAPVESSVSPRPGGGFTTDGRGRVIGTMGARGRESEEEEDVTAEQTGSTSTTTSAPTRTFFGRVLDVFF</sequence>
<feature type="region of interest" description="Disordered" evidence="6">
    <location>
        <begin position="409"/>
        <end position="558"/>
    </location>
</feature>
<dbReference type="SUPFAM" id="SSF57850">
    <property type="entry name" value="RING/U-box"/>
    <property type="match status" value="1"/>
</dbReference>
<dbReference type="SMART" id="SM00356">
    <property type="entry name" value="ZnF_C3H1"/>
    <property type="match status" value="3"/>
</dbReference>
<dbReference type="GO" id="GO:0061630">
    <property type="term" value="F:ubiquitin protein ligase activity"/>
    <property type="evidence" value="ECO:0007669"/>
    <property type="project" value="InterPro"/>
</dbReference>
<feature type="zinc finger region" description="C3H1-type" evidence="5">
    <location>
        <begin position="169"/>
        <end position="204"/>
    </location>
</feature>
<dbReference type="PROSITE" id="PS50103">
    <property type="entry name" value="ZF_C3H1"/>
    <property type="match status" value="3"/>
</dbReference>
<gene>
    <name evidence="9" type="ORF">R3P38DRAFT_2929737</name>
</gene>
<keyword evidence="10" id="KW-1185">Reference proteome</keyword>
<dbReference type="PROSITE" id="PS50089">
    <property type="entry name" value="ZF_RING_2"/>
    <property type="match status" value="1"/>
</dbReference>
<dbReference type="InterPro" id="IPR000571">
    <property type="entry name" value="Znf_CCCH"/>
</dbReference>
<dbReference type="InterPro" id="IPR045072">
    <property type="entry name" value="MKRN-like"/>
</dbReference>
<comment type="caution">
    <text evidence="9">The sequence shown here is derived from an EMBL/GenBank/DDBJ whole genome shotgun (WGS) entry which is preliminary data.</text>
</comment>
<dbReference type="GO" id="GO:0000209">
    <property type="term" value="P:protein polyubiquitination"/>
    <property type="evidence" value="ECO:0007669"/>
    <property type="project" value="InterPro"/>
</dbReference>
<name>A0AAW0BW38_9AGAR</name>
<organism evidence="9 10">
    <name type="scientific">Favolaschia claudopus</name>
    <dbReference type="NCBI Taxonomy" id="2862362"/>
    <lineage>
        <taxon>Eukaryota</taxon>
        <taxon>Fungi</taxon>
        <taxon>Dikarya</taxon>
        <taxon>Basidiomycota</taxon>
        <taxon>Agaricomycotina</taxon>
        <taxon>Agaricomycetes</taxon>
        <taxon>Agaricomycetidae</taxon>
        <taxon>Agaricales</taxon>
        <taxon>Marasmiineae</taxon>
        <taxon>Mycenaceae</taxon>
        <taxon>Favolaschia</taxon>
    </lineage>
</organism>
<reference evidence="9 10" key="1">
    <citation type="journal article" date="2024" name="J Genomics">
        <title>Draft genome sequencing and assembly of Favolaschia claudopus CIRM-BRFM 2984 isolated from oak limbs.</title>
        <authorList>
            <person name="Navarro D."/>
            <person name="Drula E."/>
            <person name="Chaduli D."/>
            <person name="Cazenave R."/>
            <person name="Ahrendt S."/>
            <person name="Wang J."/>
            <person name="Lipzen A."/>
            <person name="Daum C."/>
            <person name="Barry K."/>
            <person name="Grigoriev I.V."/>
            <person name="Favel A."/>
            <person name="Rosso M.N."/>
            <person name="Martin F."/>
        </authorList>
    </citation>
    <scope>NUCLEOTIDE SEQUENCE [LARGE SCALE GENOMIC DNA]</scope>
    <source>
        <strain evidence="9 10">CIRM-BRFM 2984</strain>
    </source>
</reference>
<protein>
    <recommendedName>
        <fullName evidence="11">RING-type E3 ubiquitin transferase</fullName>
    </recommendedName>
</protein>
<dbReference type="InterPro" id="IPR018957">
    <property type="entry name" value="Znf_C3HC4_RING-type"/>
</dbReference>
<keyword evidence="1" id="KW-0808">Transferase</keyword>
<evidence type="ECO:0000256" key="2">
    <source>
        <dbReference type="ARBA" id="ARBA00022723"/>
    </source>
</evidence>
<feature type="domain" description="C3H1-type" evidence="8">
    <location>
        <begin position="169"/>
        <end position="204"/>
    </location>
</feature>
<feature type="domain" description="C3H1-type" evidence="8">
    <location>
        <begin position="47"/>
        <end position="74"/>
    </location>
</feature>
<evidence type="ECO:0000256" key="4">
    <source>
        <dbReference type="ARBA" id="ARBA00022833"/>
    </source>
</evidence>
<dbReference type="SMART" id="SM00184">
    <property type="entry name" value="RING"/>
    <property type="match status" value="1"/>
</dbReference>
<dbReference type="Pfam" id="PF00097">
    <property type="entry name" value="zf-C3HC4"/>
    <property type="match status" value="1"/>
</dbReference>
<feature type="compositionally biased region" description="Polar residues" evidence="6">
    <location>
        <begin position="464"/>
        <end position="480"/>
    </location>
</feature>
<accession>A0AAW0BW38</accession>